<dbReference type="EMBL" id="JAOALG010000001">
    <property type="protein sequence ID" value="MEQ5841221.1"/>
    <property type="molecule type" value="Genomic_DNA"/>
</dbReference>
<feature type="signal peptide" evidence="4">
    <location>
        <begin position="1"/>
        <end position="36"/>
    </location>
</feature>
<evidence type="ECO:0000256" key="3">
    <source>
        <dbReference type="ARBA" id="ARBA00022729"/>
    </source>
</evidence>
<dbReference type="Pfam" id="PF13407">
    <property type="entry name" value="Peripla_BP_4"/>
    <property type="match status" value="1"/>
</dbReference>
<protein>
    <submittedName>
        <fullName evidence="6">Substrate-binding domain-containing protein</fullName>
    </submittedName>
</protein>
<organism evidence="6 7">
    <name type="scientific">Paraburkholderia acidicola</name>
    <dbReference type="NCBI Taxonomy" id="1912599"/>
    <lineage>
        <taxon>Bacteria</taxon>
        <taxon>Pseudomonadati</taxon>
        <taxon>Pseudomonadota</taxon>
        <taxon>Betaproteobacteria</taxon>
        <taxon>Burkholderiales</taxon>
        <taxon>Burkholderiaceae</taxon>
        <taxon>Paraburkholderia</taxon>
    </lineage>
</organism>
<dbReference type="Proteomes" id="UP001469089">
    <property type="component" value="Unassembled WGS sequence"/>
</dbReference>
<comment type="caution">
    <text evidence="6">The sequence shown here is derived from an EMBL/GenBank/DDBJ whole genome shotgun (WGS) entry which is preliminary data.</text>
</comment>
<dbReference type="SUPFAM" id="SSF53822">
    <property type="entry name" value="Periplasmic binding protein-like I"/>
    <property type="match status" value="1"/>
</dbReference>
<proteinExistence type="inferred from homology"/>
<feature type="chain" id="PRO_5045296627" evidence="4">
    <location>
        <begin position="37"/>
        <end position="336"/>
    </location>
</feature>
<dbReference type="InterPro" id="IPR025997">
    <property type="entry name" value="SBP_2_dom"/>
</dbReference>
<name>A0ABV1LQI1_9BURK</name>
<accession>A0ABV1LQI1</accession>
<evidence type="ECO:0000256" key="2">
    <source>
        <dbReference type="ARBA" id="ARBA00007639"/>
    </source>
</evidence>
<feature type="domain" description="Periplasmic binding protein" evidence="5">
    <location>
        <begin position="48"/>
        <end position="299"/>
    </location>
</feature>
<evidence type="ECO:0000313" key="7">
    <source>
        <dbReference type="Proteomes" id="UP001469089"/>
    </source>
</evidence>
<reference evidence="6 7" key="1">
    <citation type="journal article" date="2024" name="Chem. Sci.">
        <title>Discovery of a lagriamide polyketide by integrated genome mining, isotopic labeling, and untargeted metabolomics.</title>
        <authorList>
            <person name="Fergusson C.H."/>
            <person name="Saulog J."/>
            <person name="Paulo B.S."/>
            <person name="Wilson D.M."/>
            <person name="Liu D.Y."/>
            <person name="Morehouse N.J."/>
            <person name="Waterworth S."/>
            <person name="Barkei J."/>
            <person name="Gray C.A."/>
            <person name="Kwan J.C."/>
            <person name="Eustaquio A.S."/>
            <person name="Linington R.G."/>
        </authorList>
    </citation>
    <scope>NUCLEOTIDE SEQUENCE [LARGE SCALE GENOMIC DNA]</scope>
    <source>
        <strain evidence="6 7">RL17-338-BIF-B</strain>
    </source>
</reference>
<comment type="subcellular location">
    <subcellularLocation>
        <location evidence="1">Cell envelope</location>
    </subcellularLocation>
</comment>
<dbReference type="InterPro" id="IPR028082">
    <property type="entry name" value="Peripla_BP_I"/>
</dbReference>
<evidence type="ECO:0000256" key="4">
    <source>
        <dbReference type="SAM" id="SignalP"/>
    </source>
</evidence>
<dbReference type="Gene3D" id="3.40.50.2300">
    <property type="match status" value="2"/>
</dbReference>
<keyword evidence="3 4" id="KW-0732">Signal</keyword>
<gene>
    <name evidence="6" type="ORF">N0A02_17475</name>
</gene>
<dbReference type="PANTHER" id="PTHR46847:SF2">
    <property type="entry name" value="ABC TRANSPORTER SUGAR-BINDING PROTEIN"/>
    <property type="match status" value="1"/>
</dbReference>
<dbReference type="RefSeq" id="WP_349543173.1">
    <property type="nucleotide sequence ID" value="NZ_JAOALG010000001.1"/>
</dbReference>
<evidence type="ECO:0000313" key="6">
    <source>
        <dbReference type="EMBL" id="MEQ5841221.1"/>
    </source>
</evidence>
<dbReference type="PANTHER" id="PTHR46847">
    <property type="entry name" value="D-ALLOSE-BINDING PERIPLASMIC PROTEIN-RELATED"/>
    <property type="match status" value="1"/>
</dbReference>
<keyword evidence="7" id="KW-1185">Reference proteome</keyword>
<evidence type="ECO:0000259" key="5">
    <source>
        <dbReference type="Pfam" id="PF13407"/>
    </source>
</evidence>
<sequence length="336" mass="35050">MALHRKTTHCPRYCRTRAALTLLTVLLSASWHVAHAADAQPTIGIVELQLSNPFFDKLEKSAVETATKHGWKVMTAEATVAGDSSTQIAAIENMINRGVKGITLDNANAYALVPIVKKARAAGIVVVTVNSSLNPMTAADASFETDNVTAGKLIGQWAVARIGTTAPHVAMLDYDLADRTANARHIGFLQGFGIADGSPKIAGTALTLGNVETGQVAMENLLSAHPDINVLYTINEPTAQGASLAIKKAKRDIIVTSIDGSCSGVRSVASGAIGATVMQFPSKMGQLAVESIIQAASGGKKPTGFNNTGTVLITDHPVPGLDSKDSKWGLANCWGG</sequence>
<evidence type="ECO:0000256" key="1">
    <source>
        <dbReference type="ARBA" id="ARBA00004196"/>
    </source>
</evidence>
<comment type="similarity">
    <text evidence="2">Belongs to the bacterial solute-binding protein 2 family.</text>
</comment>